<dbReference type="GO" id="GO:0016301">
    <property type="term" value="F:kinase activity"/>
    <property type="evidence" value="ECO:0007669"/>
    <property type="project" value="UniProtKB-KW"/>
</dbReference>
<comment type="similarity">
    <text evidence="1">Belongs to the FGGY kinase family.</text>
</comment>
<evidence type="ECO:0000313" key="7">
    <source>
        <dbReference type="Proteomes" id="UP000034287"/>
    </source>
</evidence>
<dbReference type="Pfam" id="PF02782">
    <property type="entry name" value="FGGY_C"/>
    <property type="match status" value="1"/>
</dbReference>
<dbReference type="STRING" id="1432562.WN59_09840"/>
<keyword evidence="2" id="KW-0808">Transferase</keyword>
<evidence type="ECO:0000256" key="3">
    <source>
        <dbReference type="ARBA" id="ARBA00022777"/>
    </source>
</evidence>
<dbReference type="EMBL" id="LAYZ01000024">
    <property type="protein sequence ID" value="KKK33901.1"/>
    <property type="molecule type" value="Genomic_DNA"/>
</dbReference>
<dbReference type="PATRIC" id="fig|1432562.3.peg.1951"/>
<dbReference type="GO" id="GO:0005975">
    <property type="term" value="P:carbohydrate metabolic process"/>
    <property type="evidence" value="ECO:0007669"/>
    <property type="project" value="InterPro"/>
</dbReference>
<dbReference type="CDD" id="cd07783">
    <property type="entry name" value="ASKHA_NBD_FGGY_SePSK_AtXK1-like"/>
    <property type="match status" value="1"/>
</dbReference>
<organism evidence="6 7">
    <name type="scientific">Salinicoccus sediminis</name>
    <dbReference type="NCBI Taxonomy" id="1432562"/>
    <lineage>
        <taxon>Bacteria</taxon>
        <taxon>Bacillati</taxon>
        <taxon>Bacillota</taxon>
        <taxon>Bacilli</taxon>
        <taxon>Bacillales</taxon>
        <taxon>Staphylococcaceae</taxon>
        <taxon>Salinicoccus</taxon>
    </lineage>
</organism>
<evidence type="ECO:0000313" key="6">
    <source>
        <dbReference type="EMBL" id="KKK33901.1"/>
    </source>
</evidence>
<evidence type="ECO:0008006" key="8">
    <source>
        <dbReference type="Google" id="ProtNLM"/>
    </source>
</evidence>
<evidence type="ECO:0000256" key="2">
    <source>
        <dbReference type="ARBA" id="ARBA00022679"/>
    </source>
</evidence>
<comment type="caution">
    <text evidence="6">The sequence shown here is derived from an EMBL/GenBank/DDBJ whole genome shotgun (WGS) entry which is preliminary data.</text>
</comment>
<protein>
    <recommendedName>
        <fullName evidence="8">Carbohydrate kinase</fullName>
    </recommendedName>
</protein>
<dbReference type="InterPro" id="IPR018485">
    <property type="entry name" value="FGGY_C"/>
</dbReference>
<dbReference type="InterPro" id="IPR000577">
    <property type="entry name" value="Carb_kinase_FGGY"/>
</dbReference>
<sequence>MPLFIGLDLGTQGVRGIVSDEAGSVIVSESTKFDEQMINSPEQDVSVWQASVLEVLNSIAVQLKSTKNEILSISVTSTSGTIIPINRNLQPIYNAIMYHNSEGHSYFKKMRNEGNYISPIHAKVLWFQNERKTQDKDLYKFIHANDYLVLLLTGKQIISDYSSSLKSGYDVLNNQWNNTDQALQTLFPKVDEPGAIVGNLSEEINKKTNLPQGIKVVLGMTDGCTGFLSTGCSKEGDWCTTIGTTMVIKGLSKQYIKDDVFYSHKHPDDLWMPGGASNIGAKWVSHYGFDEKLDYYNEYARNNRIAKQFHYPLVGMGERFPFHDETIKGFDHTNSFEESFLAGMEGVAFIERMAYEKMEKDYGVTINNIFSAGSAGQNKVWNRIRSNILKKPIIAAGNEGSAFGAAIIAASATYYDSLIDASINMKQTKKAVIEEYTFKEKYDKKYLEFKKLLKNTN</sequence>
<dbReference type="Gene3D" id="3.30.420.40">
    <property type="match status" value="2"/>
</dbReference>
<feature type="domain" description="Carbohydrate kinase FGGY C-terminal" evidence="5">
    <location>
        <begin position="242"/>
        <end position="412"/>
    </location>
</feature>
<dbReference type="Pfam" id="PF00370">
    <property type="entry name" value="FGGY_N"/>
    <property type="match status" value="1"/>
</dbReference>
<evidence type="ECO:0000259" key="5">
    <source>
        <dbReference type="Pfam" id="PF02782"/>
    </source>
</evidence>
<dbReference type="AlphaFoldDB" id="A0A0M2SJR7"/>
<feature type="domain" description="Carbohydrate kinase FGGY N-terminal" evidence="4">
    <location>
        <begin position="4"/>
        <end position="226"/>
    </location>
</feature>
<keyword evidence="7" id="KW-1185">Reference proteome</keyword>
<dbReference type="OrthoDB" id="9805576at2"/>
<dbReference type="SUPFAM" id="SSF53067">
    <property type="entry name" value="Actin-like ATPase domain"/>
    <property type="match status" value="2"/>
</dbReference>
<dbReference type="Proteomes" id="UP000034287">
    <property type="component" value="Unassembled WGS sequence"/>
</dbReference>
<dbReference type="RefSeq" id="WP_046516592.1">
    <property type="nucleotide sequence ID" value="NZ_LAYZ01000024.1"/>
</dbReference>
<name>A0A0M2SJR7_9STAP</name>
<dbReference type="PANTHER" id="PTHR43095">
    <property type="entry name" value="SUGAR KINASE"/>
    <property type="match status" value="1"/>
</dbReference>
<evidence type="ECO:0000256" key="1">
    <source>
        <dbReference type="ARBA" id="ARBA00009156"/>
    </source>
</evidence>
<accession>A0A0M2SJR7</accession>
<dbReference type="InterPro" id="IPR050406">
    <property type="entry name" value="FGGY_Carb_Kinase"/>
</dbReference>
<dbReference type="InterPro" id="IPR018484">
    <property type="entry name" value="FGGY_N"/>
</dbReference>
<keyword evidence="3" id="KW-0418">Kinase</keyword>
<reference evidence="6 7" key="1">
    <citation type="submission" date="2015-04" db="EMBL/GenBank/DDBJ databases">
        <title>Taxonomic description and genome sequence of Salinicoccus sediminis sp. nov., a novel hyper halotolerant bacterium isolated from marine sediment.</title>
        <authorList>
            <person name="Mathan Kumar R."/>
            <person name="Kaur G."/>
            <person name="Kumar N."/>
            <person name="Kumar A."/>
            <person name="Singh N.K."/>
            <person name="Kaur N."/>
            <person name="Mayilraj S."/>
        </authorList>
    </citation>
    <scope>NUCLEOTIDE SEQUENCE [LARGE SCALE GENOMIC DNA]</scope>
    <source>
        <strain evidence="6 7">SV-16</strain>
    </source>
</reference>
<evidence type="ECO:0000259" key="4">
    <source>
        <dbReference type="Pfam" id="PF00370"/>
    </source>
</evidence>
<dbReference type="PIRSF" id="PIRSF000538">
    <property type="entry name" value="GlpK"/>
    <property type="match status" value="1"/>
</dbReference>
<dbReference type="InterPro" id="IPR043129">
    <property type="entry name" value="ATPase_NBD"/>
</dbReference>
<proteinExistence type="inferred from homology"/>
<gene>
    <name evidence="6" type="ORF">WN59_09840</name>
</gene>